<evidence type="ECO:0000313" key="9">
    <source>
        <dbReference type="EMBL" id="CRI22877.1"/>
    </source>
</evidence>
<keyword evidence="3" id="KW-1003">Cell membrane</keyword>
<keyword evidence="4" id="KW-0964">Secreted</keyword>
<protein>
    <submittedName>
        <fullName evidence="9">Uncharacterized protein</fullName>
    </submittedName>
</protein>
<dbReference type="Gene3D" id="3.40.570.10">
    <property type="entry name" value="Extracellular Endonuclease, subunit A"/>
    <property type="match status" value="1"/>
</dbReference>
<sequence>MHDMTKDIEYLTADYDNEKSSIQSVIDAIEGQDFLDVDTTMDDAVSDVSSLDEDGAISLTSSVVGPQGSKLMGYYQNELYDYASQLDSKMKEIIDTPFIEDIDKAFKGITNVKLENILIKNGGGHGRDTYGASGKIAKGDAKKSDSDVYSIDEILKSDQEFVKVIDQHYKEMKKEDKKLSKSDFEKMMTQGASCDYMTVAEAEEIEEQKKKELAVDILAGVGIIALTIVNPVAGAVAAGAYTAYSAANATTGKNIITGRKLSKEERIMEGLSLIPLPGMGFLKGAGKSLMKLGFKGGEKFAVKTGLQKTMQQAVSRISPKMGMMKNSVLNQSRNFAQNTHVGQMLSNMRGQATHTVQQSRNWIGQQAQNVKRIVNNGLDKEIAHPFKQQLAPAGMGGIKFAETTTLRNMGQNIKRAVTPQNHVTHGPKDSMVRSEGKHSVSSHEINSSKYVESPNYTKVEFGKHYARLRPKKLKANIEYTTPNGHIYRTDHKGRIKEVYVDNLSLKDGDRNNYAQKTVGGEDRLPDDDGGHLIARMFGGSKDIDNLVAQSKFINRPFKENGEWYDIEKEWKNAINFGKEVKNIKIEVKYNGNSQRPTIFKVGYEINNERKVKTIENI</sequence>
<evidence type="ECO:0000256" key="3">
    <source>
        <dbReference type="ARBA" id="ARBA00022475"/>
    </source>
</evidence>
<dbReference type="GO" id="GO:0005576">
    <property type="term" value="C:extracellular region"/>
    <property type="evidence" value="ECO:0007669"/>
    <property type="project" value="UniProtKB-SubCell"/>
</dbReference>
<evidence type="ECO:0000256" key="6">
    <source>
        <dbReference type="SAM" id="MobiDB-lite"/>
    </source>
</evidence>
<evidence type="ECO:0000259" key="8">
    <source>
        <dbReference type="Pfam" id="PF14449"/>
    </source>
</evidence>
<evidence type="ECO:0000256" key="1">
    <source>
        <dbReference type="ARBA" id="ARBA00004236"/>
    </source>
</evidence>
<dbReference type="InterPro" id="IPR044929">
    <property type="entry name" value="DNA/RNA_non-sp_Endonuclease_sf"/>
</dbReference>
<dbReference type="PANTHER" id="PTHR34976:SF2">
    <property type="entry name" value="TYPE VII SECRETION SYSTEM PROTEIN ESSD"/>
    <property type="match status" value="1"/>
</dbReference>
<dbReference type="EMBL" id="CVOQ01000067">
    <property type="protein sequence ID" value="CRI22877.1"/>
    <property type="molecule type" value="Genomic_DNA"/>
</dbReference>
<organism evidence="9 10">
    <name type="scientific">Staphylococcus aureus</name>
    <dbReference type="NCBI Taxonomy" id="1280"/>
    <lineage>
        <taxon>Bacteria</taxon>
        <taxon>Bacillati</taxon>
        <taxon>Bacillota</taxon>
        <taxon>Bacilli</taxon>
        <taxon>Bacillales</taxon>
        <taxon>Staphylococcaceae</taxon>
        <taxon>Staphylococcus</taxon>
    </lineage>
</organism>
<evidence type="ECO:0000256" key="5">
    <source>
        <dbReference type="ARBA" id="ARBA00023136"/>
    </source>
</evidence>
<accession>A0A0U1MX01</accession>
<feature type="compositionally biased region" description="Basic and acidic residues" evidence="6">
    <location>
        <begin position="426"/>
        <end position="438"/>
    </location>
</feature>
<evidence type="ECO:0000259" key="7">
    <source>
        <dbReference type="Pfam" id="PF13930"/>
    </source>
</evidence>
<proteinExistence type="predicted"/>
<name>A0A0U1MX01_STAAU</name>
<keyword evidence="5" id="KW-0472">Membrane</keyword>
<dbReference type="AlphaFoldDB" id="A0A0U1MX01"/>
<feature type="domain" description="Type VII secretion system protein EssD-like" evidence="7">
    <location>
        <begin position="476"/>
        <end position="606"/>
    </location>
</feature>
<dbReference type="Pfam" id="PF13930">
    <property type="entry name" value="Endonuclea_NS_2"/>
    <property type="match status" value="1"/>
</dbReference>
<evidence type="ECO:0000313" key="10">
    <source>
        <dbReference type="Proteomes" id="UP000039437"/>
    </source>
</evidence>
<dbReference type="GO" id="GO:0005886">
    <property type="term" value="C:plasma membrane"/>
    <property type="evidence" value="ECO:0007669"/>
    <property type="project" value="UniProtKB-SubCell"/>
</dbReference>
<evidence type="ECO:0000256" key="2">
    <source>
        <dbReference type="ARBA" id="ARBA00004613"/>
    </source>
</evidence>
<evidence type="ECO:0000256" key="4">
    <source>
        <dbReference type="ARBA" id="ARBA00022525"/>
    </source>
</evidence>
<reference evidence="9 10" key="1">
    <citation type="submission" date="2015-04" db="EMBL/GenBank/DDBJ databases">
        <authorList>
            <person name="Syromyatnikov M.Y."/>
            <person name="Popov V.N."/>
        </authorList>
    </citation>
    <scope>NUCLEOTIDE SEQUENCE [LARGE SCALE GENOMIC DNA]</scope>
    <source>
        <strain evidence="9 10">AH1</strain>
    </source>
</reference>
<dbReference type="InterPro" id="IPR051768">
    <property type="entry name" value="Bact_secretion_toxin"/>
</dbReference>
<dbReference type="InterPro" id="IPR044927">
    <property type="entry name" value="Endonuclea_NS_2"/>
</dbReference>
<feature type="domain" description="Pre-toxin TG" evidence="8">
    <location>
        <begin position="242"/>
        <end position="297"/>
    </location>
</feature>
<dbReference type="PANTHER" id="PTHR34976">
    <property type="entry name" value="RIBONUCLEASE YQCG-RELATED"/>
    <property type="match status" value="1"/>
</dbReference>
<feature type="region of interest" description="Disordered" evidence="6">
    <location>
        <begin position="420"/>
        <end position="446"/>
    </location>
</feature>
<dbReference type="Pfam" id="PF14449">
    <property type="entry name" value="PT-TG"/>
    <property type="match status" value="1"/>
</dbReference>
<gene>
    <name evidence="9" type="ORF">BN1321_80014</name>
</gene>
<dbReference type="Proteomes" id="UP000039437">
    <property type="component" value="Unassembled WGS sequence"/>
</dbReference>
<comment type="subcellular location">
    <subcellularLocation>
        <location evidence="1">Cell membrane</location>
    </subcellularLocation>
    <subcellularLocation>
        <location evidence="2">Secreted</location>
    </subcellularLocation>
</comment>
<dbReference type="InterPro" id="IPR027797">
    <property type="entry name" value="PT-TG_dom"/>
</dbReference>